<dbReference type="Pfam" id="PF13401">
    <property type="entry name" value="AAA_22"/>
    <property type="match status" value="1"/>
</dbReference>
<evidence type="ECO:0000259" key="4">
    <source>
        <dbReference type="Pfam" id="PF13401"/>
    </source>
</evidence>
<dbReference type="SUPFAM" id="SSF52540">
    <property type="entry name" value="P-loop containing nucleoside triphosphate hydrolases"/>
    <property type="match status" value="1"/>
</dbReference>
<evidence type="ECO:0000256" key="1">
    <source>
        <dbReference type="SAM" id="MobiDB-lite"/>
    </source>
</evidence>
<feature type="compositionally biased region" description="Polar residues" evidence="1">
    <location>
        <begin position="280"/>
        <end position="289"/>
    </location>
</feature>
<name>A0A0C3IBS4_9VIBR</name>
<feature type="compositionally biased region" description="Acidic residues" evidence="1">
    <location>
        <begin position="294"/>
        <end position="310"/>
    </location>
</feature>
<reference evidence="5 6" key="1">
    <citation type="submission" date="2015-01" db="EMBL/GenBank/DDBJ databases">
        <title>Draft genome of Vibrio mytili type strain CAIM 528.</title>
        <authorList>
            <person name="Gonzalez-Castillo A."/>
            <person name="Gomez-Gil B."/>
            <person name="Enciso-Ibarra J."/>
        </authorList>
    </citation>
    <scope>NUCLEOTIDE SEQUENCE [LARGE SCALE GENOMIC DNA]</scope>
    <source>
        <strain evidence="5 6">CAIM 528</strain>
    </source>
</reference>
<feature type="domain" description="SPOR" evidence="3">
    <location>
        <begin position="421"/>
        <end position="494"/>
    </location>
</feature>
<evidence type="ECO:0000256" key="2">
    <source>
        <dbReference type="SAM" id="Phobius"/>
    </source>
</evidence>
<dbReference type="GO" id="GO:0016887">
    <property type="term" value="F:ATP hydrolysis activity"/>
    <property type="evidence" value="ECO:0007669"/>
    <property type="project" value="InterPro"/>
</dbReference>
<dbReference type="InterPro" id="IPR027417">
    <property type="entry name" value="P-loop_NTPase"/>
</dbReference>
<evidence type="ECO:0000313" key="6">
    <source>
        <dbReference type="Proteomes" id="UP000031977"/>
    </source>
</evidence>
<dbReference type="InterPro" id="IPR007730">
    <property type="entry name" value="SPOR-like_dom"/>
</dbReference>
<feature type="region of interest" description="Disordered" evidence="1">
    <location>
        <begin position="381"/>
        <end position="404"/>
    </location>
</feature>
<dbReference type="Pfam" id="PF05036">
    <property type="entry name" value="SPOR"/>
    <property type="match status" value="1"/>
</dbReference>
<keyword evidence="2" id="KW-1133">Transmembrane helix</keyword>
<sequence length="508" mass="56228">MSGAHVLELESQTELLDRLGLLTNFGSSLVVINGHDGYGKSWLAQRYLEVRASNKNQCLLLCHNNQDDEQHRILILNQLVSGALFNQQEPLLDSLERIVAEDHCDIVIVVDDAHRLSDVLISELWMLVLQAQHKPNWTINVLLFTQLGRLEGVLSRLSYGQEMKPVELDIDLLSEVEARHFFESLVVRYVDDDSEKRVRDAFKKVDPIPGDIMALGEMKVEKRVVIRSIVGSPRNIVLVVLLLLLLAVGGYWWMFSQPSPNDKMQQITGNLEQTAIPTLSEPTAQSSGAVASLAEDDTDSTIDEATDDSDALPPAVTDEVASVGSEDRHQRVVIESDVVDALLEGKAEQADTDNIKQAVTESNSQAQSSSGSSLIKVVKTGEEAAKEASSTPSNNAQATSNTSSPAVKFSFAREELNALSPRAYTLQLGAMTRMQDVQAFLDKHQLNNQVRVYPTIRSGKDWYIITYKDYPTIQQARDAVEALPDSLKSVSPWAKSLGQVQREIERAK</sequence>
<dbReference type="Proteomes" id="UP000031977">
    <property type="component" value="Unassembled WGS sequence"/>
</dbReference>
<protein>
    <submittedName>
        <fullName evidence="5">Cell division protein DamX</fullName>
    </submittedName>
</protein>
<dbReference type="Gene3D" id="3.40.50.300">
    <property type="entry name" value="P-loop containing nucleotide triphosphate hydrolases"/>
    <property type="match status" value="1"/>
</dbReference>
<keyword evidence="5" id="KW-0131">Cell cycle</keyword>
<dbReference type="Gene3D" id="3.30.70.1070">
    <property type="entry name" value="Sporulation related repeat"/>
    <property type="match status" value="1"/>
</dbReference>
<dbReference type="STRING" id="50718.SU60_05635"/>
<keyword evidence="6" id="KW-1185">Reference proteome</keyword>
<comment type="caution">
    <text evidence="5">The sequence shown here is derived from an EMBL/GenBank/DDBJ whole genome shotgun (WGS) entry which is preliminary data.</text>
</comment>
<dbReference type="EMBL" id="JXOK01000013">
    <property type="protein sequence ID" value="KIN11752.1"/>
    <property type="molecule type" value="Genomic_DNA"/>
</dbReference>
<proteinExistence type="predicted"/>
<dbReference type="PANTHER" id="PTHR35894">
    <property type="entry name" value="GENERAL SECRETION PATHWAY PROTEIN A-RELATED"/>
    <property type="match status" value="1"/>
</dbReference>
<gene>
    <name evidence="5" type="ORF">SU60_05635</name>
</gene>
<keyword evidence="2" id="KW-0472">Membrane</keyword>
<feature type="domain" description="ORC1/DEAH AAA+ ATPase" evidence="4">
    <location>
        <begin position="26"/>
        <end position="130"/>
    </location>
</feature>
<keyword evidence="5" id="KW-0132">Cell division</keyword>
<organism evidence="5 6">
    <name type="scientific">Vibrio mytili</name>
    <dbReference type="NCBI Taxonomy" id="50718"/>
    <lineage>
        <taxon>Bacteria</taxon>
        <taxon>Pseudomonadati</taxon>
        <taxon>Pseudomonadota</taxon>
        <taxon>Gammaproteobacteria</taxon>
        <taxon>Vibrionales</taxon>
        <taxon>Vibrionaceae</taxon>
        <taxon>Vibrio</taxon>
    </lineage>
</organism>
<feature type="transmembrane region" description="Helical" evidence="2">
    <location>
        <begin position="236"/>
        <end position="255"/>
    </location>
</feature>
<dbReference type="OrthoDB" id="6189127at2"/>
<dbReference type="RefSeq" id="WP_041154708.1">
    <property type="nucleotide sequence ID" value="NZ_CBCRVP010000031.1"/>
</dbReference>
<dbReference type="GO" id="GO:0051301">
    <property type="term" value="P:cell division"/>
    <property type="evidence" value="ECO:0007669"/>
    <property type="project" value="UniProtKB-KW"/>
</dbReference>
<accession>A0A0C3IBS4</accession>
<dbReference type="InterPro" id="IPR049945">
    <property type="entry name" value="AAA_22"/>
</dbReference>
<evidence type="ECO:0000313" key="5">
    <source>
        <dbReference type="EMBL" id="KIN11752.1"/>
    </source>
</evidence>
<evidence type="ECO:0000259" key="3">
    <source>
        <dbReference type="Pfam" id="PF05036"/>
    </source>
</evidence>
<dbReference type="GO" id="GO:0042834">
    <property type="term" value="F:peptidoglycan binding"/>
    <property type="evidence" value="ECO:0007669"/>
    <property type="project" value="InterPro"/>
</dbReference>
<keyword evidence="2" id="KW-0812">Transmembrane</keyword>
<dbReference type="InterPro" id="IPR052026">
    <property type="entry name" value="ExeA_AAA_ATPase_DNA-bind"/>
</dbReference>
<dbReference type="InterPro" id="IPR036680">
    <property type="entry name" value="SPOR-like_sf"/>
</dbReference>
<feature type="region of interest" description="Disordered" evidence="1">
    <location>
        <begin position="280"/>
        <end position="329"/>
    </location>
</feature>
<dbReference type="PANTHER" id="PTHR35894:SF7">
    <property type="entry name" value="GENERAL SECRETION PATHWAY PROTEIN A-RELATED"/>
    <property type="match status" value="1"/>
</dbReference>
<dbReference type="AlphaFoldDB" id="A0A0C3IBS4"/>
<feature type="compositionally biased region" description="Low complexity" evidence="1">
    <location>
        <begin position="388"/>
        <end position="404"/>
    </location>
</feature>